<accession>A0A7G6YFI0</accession>
<dbReference type="Proteomes" id="UP000515511">
    <property type="component" value="Chromosome"/>
</dbReference>
<dbReference type="RefSeq" id="WP_185276652.1">
    <property type="nucleotide sequence ID" value="NZ_CP043641.1"/>
</dbReference>
<dbReference type="InterPro" id="IPR025111">
    <property type="entry name" value="DUF4032"/>
</dbReference>
<dbReference type="EMBL" id="CP043641">
    <property type="protein sequence ID" value="QNE37245.1"/>
    <property type="molecule type" value="Genomic_DNA"/>
</dbReference>
<dbReference type="AlphaFoldDB" id="A0A7G6YFI0"/>
<evidence type="ECO:0000259" key="1">
    <source>
        <dbReference type="Pfam" id="PF13224"/>
    </source>
</evidence>
<reference evidence="3" key="1">
    <citation type="submission" date="2019-09" db="EMBL/GenBank/DDBJ databases">
        <title>Antimicrobial potential of Antarctic Bacteria.</title>
        <authorList>
            <person name="Benaud N."/>
            <person name="Edwards R.J."/>
            <person name="Ferrari B.C."/>
        </authorList>
    </citation>
    <scope>NUCLEOTIDE SEQUENCE [LARGE SCALE GENOMIC DNA]</scope>
    <source>
        <strain evidence="3">INR9</strain>
    </source>
</reference>
<protein>
    <submittedName>
        <fullName evidence="2">DUF4032 domain-containing protein</fullName>
    </submittedName>
</protein>
<dbReference type="InterPro" id="IPR011009">
    <property type="entry name" value="Kinase-like_dom_sf"/>
</dbReference>
<dbReference type="KEGG" id="lse:F1C12_20415"/>
<name>A0A7G6YFI0_9MICO</name>
<gene>
    <name evidence="2" type="ORF">F1C12_20415</name>
</gene>
<sequence length="434" mass="48399">MAGSVNITAATVDPALLDLPWNLPLDQWSNEHIALLPKGISRHLVRFANLSGYVIAIKETTAEMAQREYEMLRTLQRLDVPCVDPVAVIKNRTDDDGDALNAALVTRHLKFSLPYRALFSQTLRPDTATRLVDALAVLLVRLHIVGFFWGDVSLSNTLFRRDAGAFAAYLVDAETGQLYDGGLSNGQRENDLEIARVNIAGELMDLEAGGRVDEELDPIKVSNGIVAAYRSLWKELTGSESFSSSERWRISQRVERLNELGFDIEELAIKTSDEGTTVRIQPKVVDAGHHSRRLLRLTGLDTGENQARRLLNDLDSYSATLGKRGLDEEAMAHEWLMRVFEPVVRAIPSDLKGKLEPAEVFHQLLEHRWFMSQAEGRDVPLAEALTSYINDILRHRRDEATVVGPPTETLSIPVIGGATTAEIDDDEDDWRSKV</sequence>
<evidence type="ECO:0000313" key="3">
    <source>
        <dbReference type="Proteomes" id="UP000515511"/>
    </source>
</evidence>
<feature type="domain" description="DUF4032" evidence="1">
    <location>
        <begin position="231"/>
        <end position="393"/>
    </location>
</feature>
<dbReference type="SUPFAM" id="SSF56112">
    <property type="entry name" value="Protein kinase-like (PK-like)"/>
    <property type="match status" value="1"/>
</dbReference>
<proteinExistence type="predicted"/>
<dbReference type="Pfam" id="PF13224">
    <property type="entry name" value="DUF4032"/>
    <property type="match status" value="1"/>
</dbReference>
<dbReference type="Pfam" id="PF06293">
    <property type="entry name" value="Kdo"/>
    <property type="match status" value="1"/>
</dbReference>
<evidence type="ECO:0000313" key="2">
    <source>
        <dbReference type="EMBL" id="QNE37245.1"/>
    </source>
</evidence>
<organism evidence="2 3">
    <name type="scientific">Leifsonia shinshuensis</name>
    <dbReference type="NCBI Taxonomy" id="150026"/>
    <lineage>
        <taxon>Bacteria</taxon>
        <taxon>Bacillati</taxon>
        <taxon>Actinomycetota</taxon>
        <taxon>Actinomycetes</taxon>
        <taxon>Micrococcales</taxon>
        <taxon>Microbacteriaceae</taxon>
        <taxon>Leifsonia</taxon>
    </lineage>
</organism>